<sequence>MRKDSRKNMFGAKSVSDDCEGMQDAHTEETIRRSSHDLSYKRRPFKSNEEKEAESKVIEDLKARIEQLETLRMKPRTVIKRKDAECYRDILPGNAQQNRTEQETPTVQ</sequence>
<feature type="compositionally biased region" description="Basic and acidic residues" evidence="1">
    <location>
        <begin position="23"/>
        <end position="55"/>
    </location>
</feature>
<feature type="region of interest" description="Disordered" evidence="1">
    <location>
        <begin position="1"/>
        <end position="55"/>
    </location>
</feature>
<comment type="caution">
    <text evidence="2">The sequence shown here is derived from an EMBL/GenBank/DDBJ whole genome shotgun (WGS) entry which is preliminary data.</text>
</comment>
<feature type="compositionally biased region" description="Polar residues" evidence="1">
    <location>
        <begin position="94"/>
        <end position="108"/>
    </location>
</feature>
<organism evidence="2 3">
    <name type="scientific">Dreissena polymorpha</name>
    <name type="common">Zebra mussel</name>
    <name type="synonym">Mytilus polymorpha</name>
    <dbReference type="NCBI Taxonomy" id="45954"/>
    <lineage>
        <taxon>Eukaryota</taxon>
        <taxon>Metazoa</taxon>
        <taxon>Spiralia</taxon>
        <taxon>Lophotrochozoa</taxon>
        <taxon>Mollusca</taxon>
        <taxon>Bivalvia</taxon>
        <taxon>Autobranchia</taxon>
        <taxon>Heteroconchia</taxon>
        <taxon>Euheterodonta</taxon>
        <taxon>Imparidentia</taxon>
        <taxon>Neoheterodontei</taxon>
        <taxon>Myida</taxon>
        <taxon>Dreissenoidea</taxon>
        <taxon>Dreissenidae</taxon>
        <taxon>Dreissena</taxon>
    </lineage>
</organism>
<dbReference type="Proteomes" id="UP000828390">
    <property type="component" value="Unassembled WGS sequence"/>
</dbReference>
<reference evidence="2" key="2">
    <citation type="submission" date="2020-11" db="EMBL/GenBank/DDBJ databases">
        <authorList>
            <person name="McCartney M.A."/>
            <person name="Auch B."/>
            <person name="Kono T."/>
            <person name="Mallez S."/>
            <person name="Becker A."/>
            <person name="Gohl D.M."/>
            <person name="Silverstein K.A.T."/>
            <person name="Koren S."/>
            <person name="Bechman K.B."/>
            <person name="Herman A."/>
            <person name="Abrahante J.E."/>
            <person name="Garbe J."/>
        </authorList>
    </citation>
    <scope>NUCLEOTIDE SEQUENCE</scope>
    <source>
        <strain evidence="2">Duluth1</strain>
        <tissue evidence="2">Whole animal</tissue>
    </source>
</reference>
<evidence type="ECO:0000256" key="1">
    <source>
        <dbReference type="SAM" id="MobiDB-lite"/>
    </source>
</evidence>
<name>A0A9D4DJA5_DREPO</name>
<dbReference type="AlphaFoldDB" id="A0A9D4DJA5"/>
<reference evidence="2" key="1">
    <citation type="journal article" date="2019" name="bioRxiv">
        <title>The Genome of the Zebra Mussel, Dreissena polymorpha: A Resource for Invasive Species Research.</title>
        <authorList>
            <person name="McCartney M.A."/>
            <person name="Auch B."/>
            <person name="Kono T."/>
            <person name="Mallez S."/>
            <person name="Zhang Y."/>
            <person name="Obille A."/>
            <person name="Becker A."/>
            <person name="Abrahante J.E."/>
            <person name="Garbe J."/>
            <person name="Badalamenti J.P."/>
            <person name="Herman A."/>
            <person name="Mangelson H."/>
            <person name="Liachko I."/>
            <person name="Sullivan S."/>
            <person name="Sone E.D."/>
            <person name="Koren S."/>
            <person name="Silverstein K.A.T."/>
            <person name="Beckman K.B."/>
            <person name="Gohl D.M."/>
        </authorList>
    </citation>
    <scope>NUCLEOTIDE SEQUENCE</scope>
    <source>
        <strain evidence="2">Duluth1</strain>
        <tissue evidence="2">Whole animal</tissue>
    </source>
</reference>
<dbReference type="EMBL" id="JAIWYP010000010">
    <property type="protein sequence ID" value="KAH3750692.1"/>
    <property type="molecule type" value="Genomic_DNA"/>
</dbReference>
<gene>
    <name evidence="2" type="ORF">DPMN_185222</name>
</gene>
<protein>
    <submittedName>
        <fullName evidence="2">Uncharacterized protein</fullName>
    </submittedName>
</protein>
<evidence type="ECO:0000313" key="2">
    <source>
        <dbReference type="EMBL" id="KAH3750692.1"/>
    </source>
</evidence>
<proteinExistence type="predicted"/>
<keyword evidence="3" id="KW-1185">Reference proteome</keyword>
<accession>A0A9D4DJA5</accession>
<evidence type="ECO:0000313" key="3">
    <source>
        <dbReference type="Proteomes" id="UP000828390"/>
    </source>
</evidence>
<feature type="region of interest" description="Disordered" evidence="1">
    <location>
        <begin position="89"/>
        <end position="108"/>
    </location>
</feature>